<comment type="caution">
    <text evidence="1">The sequence shown here is derived from an EMBL/GenBank/DDBJ whole genome shotgun (WGS) entry which is preliminary data.</text>
</comment>
<dbReference type="AlphaFoldDB" id="A0A9P5NAD6"/>
<evidence type="ECO:0000313" key="1">
    <source>
        <dbReference type="EMBL" id="KAF8878170.1"/>
    </source>
</evidence>
<protein>
    <submittedName>
        <fullName evidence="1">Uncharacterized protein</fullName>
    </submittedName>
</protein>
<sequence>MLEEELYEYFTHEYHQYGGIKKCKPLPGEEVFYVPITQDFAIRLFDGGLQHICYFCFDFINKAKKPIQKPKDVHIFAESIGFMPEAEIFSIEENIEQSLGDMTWFQRTILETNPNCDLQTYLIPEGTVLQIERPGVLAVRHMVPSRQGPASFQPNWD</sequence>
<evidence type="ECO:0000313" key="2">
    <source>
        <dbReference type="Proteomes" id="UP000724874"/>
    </source>
</evidence>
<proteinExistence type="predicted"/>
<accession>A0A9P5NAD6</accession>
<dbReference type="EMBL" id="JADNYJ010000161">
    <property type="protein sequence ID" value="KAF8878170.1"/>
    <property type="molecule type" value="Genomic_DNA"/>
</dbReference>
<dbReference type="OrthoDB" id="2669263at2759"/>
<name>A0A9P5NAD6_GYMJU</name>
<reference evidence="1" key="1">
    <citation type="submission" date="2020-11" db="EMBL/GenBank/DDBJ databases">
        <authorList>
            <consortium name="DOE Joint Genome Institute"/>
            <person name="Ahrendt S."/>
            <person name="Riley R."/>
            <person name="Andreopoulos W."/>
            <person name="LaButti K."/>
            <person name="Pangilinan J."/>
            <person name="Ruiz-duenas F.J."/>
            <person name="Barrasa J.M."/>
            <person name="Sanchez-Garcia M."/>
            <person name="Camarero S."/>
            <person name="Miyauchi S."/>
            <person name="Serrano A."/>
            <person name="Linde D."/>
            <person name="Babiker R."/>
            <person name="Drula E."/>
            <person name="Ayuso-Fernandez I."/>
            <person name="Pacheco R."/>
            <person name="Padilla G."/>
            <person name="Ferreira P."/>
            <person name="Barriuso J."/>
            <person name="Kellner H."/>
            <person name="Castanera R."/>
            <person name="Alfaro M."/>
            <person name="Ramirez L."/>
            <person name="Pisabarro A.G."/>
            <person name="Kuo A."/>
            <person name="Tritt A."/>
            <person name="Lipzen A."/>
            <person name="He G."/>
            <person name="Yan M."/>
            <person name="Ng V."/>
            <person name="Cullen D."/>
            <person name="Martin F."/>
            <person name="Rosso M.-N."/>
            <person name="Henrissat B."/>
            <person name="Hibbett D."/>
            <person name="Martinez A.T."/>
            <person name="Grigoriev I.V."/>
        </authorList>
    </citation>
    <scope>NUCLEOTIDE SEQUENCE</scope>
    <source>
        <strain evidence="1">AH 44721</strain>
    </source>
</reference>
<organism evidence="1 2">
    <name type="scientific">Gymnopilus junonius</name>
    <name type="common">Spectacular rustgill mushroom</name>
    <name type="synonym">Gymnopilus spectabilis subsp. junonius</name>
    <dbReference type="NCBI Taxonomy" id="109634"/>
    <lineage>
        <taxon>Eukaryota</taxon>
        <taxon>Fungi</taxon>
        <taxon>Dikarya</taxon>
        <taxon>Basidiomycota</taxon>
        <taxon>Agaricomycotina</taxon>
        <taxon>Agaricomycetes</taxon>
        <taxon>Agaricomycetidae</taxon>
        <taxon>Agaricales</taxon>
        <taxon>Agaricineae</taxon>
        <taxon>Hymenogastraceae</taxon>
        <taxon>Gymnopilus</taxon>
    </lineage>
</organism>
<gene>
    <name evidence="1" type="ORF">CPB84DRAFT_1852440</name>
</gene>
<dbReference type="Proteomes" id="UP000724874">
    <property type="component" value="Unassembled WGS sequence"/>
</dbReference>
<keyword evidence="2" id="KW-1185">Reference proteome</keyword>